<evidence type="ECO:0000256" key="3">
    <source>
        <dbReference type="SAM" id="SignalP"/>
    </source>
</evidence>
<accession>A0ABR1Y5M8</accession>
<gene>
    <name evidence="4" type="ORF">IWX90DRAFT_11372</name>
</gene>
<name>A0ABR1Y5M8_9PEZI</name>
<feature type="region of interest" description="Disordered" evidence="1">
    <location>
        <begin position="85"/>
        <end position="139"/>
    </location>
</feature>
<dbReference type="EMBL" id="JBBWUH010000001">
    <property type="protein sequence ID" value="KAK8177204.1"/>
    <property type="molecule type" value="Genomic_DNA"/>
</dbReference>
<keyword evidence="2" id="KW-0472">Membrane</keyword>
<proteinExistence type="predicted"/>
<feature type="chain" id="PRO_5045559258" description="GPI anchored cell wall protein" evidence="3">
    <location>
        <begin position="23"/>
        <end position="164"/>
    </location>
</feature>
<reference evidence="4 5" key="1">
    <citation type="journal article" date="2022" name="G3 (Bethesda)">
        <title>Enemy or ally: a genomic approach to elucidate the lifestyle of Phyllosticta citrichinaensis.</title>
        <authorList>
            <person name="Buijs V.A."/>
            <person name="Groenewald J.Z."/>
            <person name="Haridas S."/>
            <person name="LaButti K.M."/>
            <person name="Lipzen A."/>
            <person name="Martin F.M."/>
            <person name="Barry K."/>
            <person name="Grigoriev I.V."/>
            <person name="Crous P.W."/>
            <person name="Seidl M.F."/>
        </authorList>
    </citation>
    <scope>NUCLEOTIDE SEQUENCE [LARGE SCALE GENOMIC DNA]</scope>
    <source>
        <strain evidence="4 5">CBS 129764</strain>
    </source>
</reference>
<keyword evidence="2" id="KW-0812">Transmembrane</keyword>
<evidence type="ECO:0000313" key="4">
    <source>
        <dbReference type="EMBL" id="KAK8177204.1"/>
    </source>
</evidence>
<keyword evidence="5" id="KW-1185">Reference proteome</keyword>
<keyword evidence="3" id="KW-0732">Signal</keyword>
<organism evidence="4 5">
    <name type="scientific">Phyllosticta citrichinensis</name>
    <dbReference type="NCBI Taxonomy" id="1130410"/>
    <lineage>
        <taxon>Eukaryota</taxon>
        <taxon>Fungi</taxon>
        <taxon>Dikarya</taxon>
        <taxon>Ascomycota</taxon>
        <taxon>Pezizomycotina</taxon>
        <taxon>Dothideomycetes</taxon>
        <taxon>Dothideomycetes incertae sedis</taxon>
        <taxon>Botryosphaeriales</taxon>
        <taxon>Phyllostictaceae</taxon>
        <taxon>Phyllosticta</taxon>
    </lineage>
</organism>
<evidence type="ECO:0000256" key="1">
    <source>
        <dbReference type="SAM" id="MobiDB-lite"/>
    </source>
</evidence>
<evidence type="ECO:0000313" key="5">
    <source>
        <dbReference type="Proteomes" id="UP001456524"/>
    </source>
</evidence>
<sequence>MFLKVVLFALCAILGFAQIANAATPACVLAVVGQTKNPANLTDICNDRNMQGMLKDKCKEQDQVKAGLDTFSSVCLSAGITVPSQSETATSKTASRTANATASASESASETASRTGPAATGTESPGATSTSTPSAGREPYYGTVNAVQTILLSMAIAMTLLLAW</sequence>
<dbReference type="Proteomes" id="UP001456524">
    <property type="component" value="Unassembled WGS sequence"/>
</dbReference>
<comment type="caution">
    <text evidence="4">The sequence shown here is derived from an EMBL/GenBank/DDBJ whole genome shotgun (WGS) entry which is preliminary data.</text>
</comment>
<evidence type="ECO:0008006" key="6">
    <source>
        <dbReference type="Google" id="ProtNLM"/>
    </source>
</evidence>
<feature type="transmembrane region" description="Helical" evidence="2">
    <location>
        <begin position="140"/>
        <end position="163"/>
    </location>
</feature>
<protein>
    <recommendedName>
        <fullName evidence="6">GPI anchored cell wall protein</fullName>
    </recommendedName>
</protein>
<evidence type="ECO:0000256" key="2">
    <source>
        <dbReference type="SAM" id="Phobius"/>
    </source>
</evidence>
<keyword evidence="2" id="KW-1133">Transmembrane helix</keyword>
<feature type="signal peptide" evidence="3">
    <location>
        <begin position="1"/>
        <end position="22"/>
    </location>
</feature>
<feature type="compositionally biased region" description="Low complexity" evidence="1">
    <location>
        <begin position="86"/>
        <end position="136"/>
    </location>
</feature>